<dbReference type="EMBL" id="VSRR010012390">
    <property type="protein sequence ID" value="MPC54487.1"/>
    <property type="molecule type" value="Genomic_DNA"/>
</dbReference>
<evidence type="ECO:0000313" key="3">
    <source>
        <dbReference type="Proteomes" id="UP000324222"/>
    </source>
</evidence>
<dbReference type="Proteomes" id="UP000324222">
    <property type="component" value="Unassembled WGS sequence"/>
</dbReference>
<name>A0A5B7GAM4_PORTR</name>
<keyword evidence="3" id="KW-1185">Reference proteome</keyword>
<accession>A0A5B7GAM4</accession>
<comment type="caution">
    <text evidence="2">The sequence shown here is derived from an EMBL/GenBank/DDBJ whole genome shotgun (WGS) entry which is preliminary data.</text>
</comment>
<organism evidence="2 3">
    <name type="scientific">Portunus trituberculatus</name>
    <name type="common">Swimming crab</name>
    <name type="synonym">Neptunus trituberculatus</name>
    <dbReference type="NCBI Taxonomy" id="210409"/>
    <lineage>
        <taxon>Eukaryota</taxon>
        <taxon>Metazoa</taxon>
        <taxon>Ecdysozoa</taxon>
        <taxon>Arthropoda</taxon>
        <taxon>Crustacea</taxon>
        <taxon>Multicrustacea</taxon>
        <taxon>Malacostraca</taxon>
        <taxon>Eumalacostraca</taxon>
        <taxon>Eucarida</taxon>
        <taxon>Decapoda</taxon>
        <taxon>Pleocyemata</taxon>
        <taxon>Brachyura</taxon>
        <taxon>Eubrachyura</taxon>
        <taxon>Portunoidea</taxon>
        <taxon>Portunidae</taxon>
        <taxon>Portuninae</taxon>
        <taxon>Portunus</taxon>
    </lineage>
</organism>
<evidence type="ECO:0000256" key="1">
    <source>
        <dbReference type="SAM" id="MobiDB-lite"/>
    </source>
</evidence>
<evidence type="ECO:0000313" key="2">
    <source>
        <dbReference type="EMBL" id="MPC54487.1"/>
    </source>
</evidence>
<dbReference type="AlphaFoldDB" id="A0A5B7GAM4"/>
<protein>
    <submittedName>
        <fullName evidence="2">Uncharacterized protein</fullName>
    </submittedName>
</protein>
<sequence length="320" mass="33661">MQVLTLADTGRVVWAPLLSPATHRPNLTPVLSGMSFHSPCSPHQTLCASLLLGNVLHSASLNEPACSCLSRAGRGKRLVSGSGGPARRPRHSPDAVHTPASRTSPSLLLFVTLRCDLYVLLCLWVFFCTRTSDHVELGKACDGGIGTRAAARLAAAAGGGVRIAVAASGMRRSRSFCMKGEQQEQHQHNQACQPLACGGASYCDQERPAPHTSRYNVEVCGATPSRPAYGRAVTPWSDGRGRGAGSSQSVSVTLCSGTAETGLGPLDPLLPSLPPDLEEHLRTCRCTCNHMGFGNVRTRSASHHSSVGGLVLAVCLSVRP</sequence>
<reference evidence="2 3" key="1">
    <citation type="submission" date="2019-05" db="EMBL/GenBank/DDBJ databases">
        <title>Another draft genome of Portunus trituberculatus and its Hox gene families provides insights of decapod evolution.</title>
        <authorList>
            <person name="Jeong J.-H."/>
            <person name="Song I."/>
            <person name="Kim S."/>
            <person name="Choi T."/>
            <person name="Kim D."/>
            <person name="Ryu S."/>
            <person name="Kim W."/>
        </authorList>
    </citation>
    <scope>NUCLEOTIDE SEQUENCE [LARGE SCALE GENOMIC DNA]</scope>
    <source>
        <tissue evidence="2">Muscle</tissue>
    </source>
</reference>
<gene>
    <name evidence="2" type="ORF">E2C01_048405</name>
</gene>
<feature type="region of interest" description="Disordered" evidence="1">
    <location>
        <begin position="79"/>
        <end position="101"/>
    </location>
</feature>
<dbReference type="OrthoDB" id="445695at2759"/>
<proteinExistence type="predicted"/>